<dbReference type="Proteomes" id="UP000256601">
    <property type="component" value="Unassembled WGS sequence"/>
</dbReference>
<evidence type="ECO:0000256" key="10">
    <source>
        <dbReference type="ARBA" id="ARBA00051722"/>
    </source>
</evidence>
<keyword evidence="5" id="KW-0378">Hydrolase</keyword>
<dbReference type="EMBL" id="KZ857337">
    <property type="protein sequence ID" value="RDW25531.1"/>
    <property type="molecule type" value="Genomic_DNA"/>
</dbReference>
<evidence type="ECO:0000256" key="5">
    <source>
        <dbReference type="ARBA" id="ARBA00022801"/>
    </source>
</evidence>
<organism evidence="13 15">
    <name type="scientific">Yarrowia lipolytica</name>
    <name type="common">Candida lipolytica</name>
    <dbReference type="NCBI Taxonomy" id="4952"/>
    <lineage>
        <taxon>Eukaryota</taxon>
        <taxon>Fungi</taxon>
        <taxon>Dikarya</taxon>
        <taxon>Ascomycota</taxon>
        <taxon>Saccharomycotina</taxon>
        <taxon>Dipodascomycetes</taxon>
        <taxon>Dipodascales</taxon>
        <taxon>Dipodascales incertae sedis</taxon>
        <taxon>Yarrowia</taxon>
    </lineage>
</organism>
<feature type="domain" description="Tyrosine-protein phosphatase" evidence="12">
    <location>
        <begin position="159"/>
        <end position="315"/>
    </location>
</feature>
<feature type="compositionally biased region" description="Polar residues" evidence="11">
    <location>
        <begin position="93"/>
        <end position="131"/>
    </location>
</feature>
<keyword evidence="6" id="KW-0904">Protein phosphatase</keyword>
<dbReference type="GO" id="GO:0005737">
    <property type="term" value="C:cytoplasm"/>
    <property type="evidence" value="ECO:0007669"/>
    <property type="project" value="UniProtKB-SubCell"/>
</dbReference>
<dbReference type="eggNOG" id="KOG1572">
    <property type="taxonomic scope" value="Eukaryota"/>
</dbReference>
<gene>
    <name evidence="14" type="ORF">B0I71DRAFT_132439</name>
    <name evidence="13" type="ORF">YALI1_E27059g</name>
</gene>
<evidence type="ECO:0000256" key="2">
    <source>
        <dbReference type="ARBA" id="ARBA00009580"/>
    </source>
</evidence>
<evidence type="ECO:0000256" key="4">
    <source>
        <dbReference type="ARBA" id="ARBA00022490"/>
    </source>
</evidence>
<evidence type="ECO:0000256" key="1">
    <source>
        <dbReference type="ARBA" id="ARBA00004496"/>
    </source>
</evidence>
<dbReference type="VEuPathDB" id="FungiDB:YALI0_E22880g"/>
<dbReference type="Gene3D" id="3.90.190.10">
    <property type="entry name" value="Protein tyrosine phosphatase superfamily"/>
    <property type="match status" value="1"/>
</dbReference>
<dbReference type="InterPro" id="IPR020428">
    <property type="entry name" value="PFA-DSPs"/>
</dbReference>
<dbReference type="VEuPathDB" id="FungiDB:YALI1_E27059g"/>
<evidence type="ECO:0000313" key="16">
    <source>
        <dbReference type="Proteomes" id="UP000256601"/>
    </source>
</evidence>
<accession>A0A1D8NJL0</accession>
<dbReference type="CDD" id="cd14531">
    <property type="entry name" value="PFA-DSP_Oca1"/>
    <property type="match status" value="1"/>
</dbReference>
<evidence type="ECO:0000256" key="7">
    <source>
        <dbReference type="ARBA" id="ARBA00023016"/>
    </source>
</evidence>
<dbReference type="EMBL" id="CP017557">
    <property type="protein sequence ID" value="AOW05813.1"/>
    <property type="molecule type" value="Genomic_DNA"/>
</dbReference>
<proteinExistence type="inferred from homology"/>
<evidence type="ECO:0000256" key="8">
    <source>
        <dbReference type="ARBA" id="ARBA00037204"/>
    </source>
</evidence>
<name>A0A1D8NJL0_YARLL</name>
<keyword evidence="4" id="KW-0963">Cytoplasm</keyword>
<dbReference type="Proteomes" id="UP000182444">
    <property type="component" value="Chromosome 1E"/>
</dbReference>
<evidence type="ECO:0000256" key="6">
    <source>
        <dbReference type="ARBA" id="ARBA00022912"/>
    </source>
</evidence>
<dbReference type="PANTHER" id="PTHR31126">
    <property type="entry name" value="TYROSINE-PROTEIN PHOSPHATASE"/>
    <property type="match status" value="1"/>
</dbReference>
<evidence type="ECO:0000313" key="14">
    <source>
        <dbReference type="EMBL" id="RDW25531.1"/>
    </source>
</evidence>
<dbReference type="GO" id="GO:0004725">
    <property type="term" value="F:protein tyrosine phosphatase activity"/>
    <property type="evidence" value="ECO:0007669"/>
    <property type="project" value="UniProtKB-EC"/>
</dbReference>
<sequence length="319" mass="35373">MQLVNTFNLNLATAIHTRTAPKQHSGHLMPSTPFSSPIQQNAVLAAPPFDSNIPLAVPGLVRNPSHMHRTSIVEELERHQQDQKADQEPGSVSDASNSALQESSDPRLSTTDNTNTPEINVNDQQQEQQVASGEDTDPPSPRMKTIVKPPPIKVVPPLNFGPVERNLYRSGQPEPISFPFLEKLRLRTILWLAVEDPSDNFLAFADDHEIVVHHLGLVTEGTNPWDQLTESSIVAALQIIMDRDSYPLLVCCGMGRHRTGTIVGCLRRLQGWNLASVSEEYRRYAGSRGGRALIELHIEAFDTSRIIVYPESAPEWCSS</sequence>
<feature type="region of interest" description="Disordered" evidence="11">
    <location>
        <begin position="76"/>
        <end position="150"/>
    </location>
</feature>
<reference evidence="13 15" key="1">
    <citation type="journal article" date="2016" name="PLoS ONE">
        <title>Sequence Assembly of Yarrowia lipolytica Strain W29/CLIB89 Shows Transposable Element Diversity.</title>
        <authorList>
            <person name="Magnan C."/>
            <person name="Yu J."/>
            <person name="Chang I."/>
            <person name="Jahn E."/>
            <person name="Kanomata Y."/>
            <person name="Wu J."/>
            <person name="Zeller M."/>
            <person name="Oakes M."/>
            <person name="Baldi P."/>
            <person name="Sandmeyer S."/>
        </authorList>
    </citation>
    <scope>NUCLEOTIDE SEQUENCE [LARGE SCALE GENOMIC DNA]</scope>
    <source>
        <strain evidence="13">CLIB89</strain>
        <strain evidence="15">CLIB89(W29)</strain>
    </source>
</reference>
<comment type="similarity">
    <text evidence="2">Belongs to the protein-tyrosine phosphatase family.</text>
</comment>
<dbReference type="AlphaFoldDB" id="A0A1D8NJL0"/>
<dbReference type="PRINTS" id="PR01911">
    <property type="entry name" value="PFDSPHPHTASE"/>
</dbReference>
<dbReference type="PANTHER" id="PTHR31126:SF8">
    <property type="entry name" value="TYROSINE-PROTEIN PHOSPHATASE OCA1-RELATED"/>
    <property type="match status" value="1"/>
</dbReference>
<evidence type="ECO:0000313" key="15">
    <source>
        <dbReference type="Proteomes" id="UP000182444"/>
    </source>
</evidence>
<reference evidence="14 16" key="2">
    <citation type="submission" date="2018-07" db="EMBL/GenBank/DDBJ databases">
        <title>Draft Genome Assemblies for Five Robust Yarrowia lipolytica Strains Exhibiting High Lipid Production and Pentose Sugar Utilization and Sugar Alcohol Secretion from Undetoxified Lignocellulosic Biomass Hydrolysates.</title>
        <authorList>
            <consortium name="DOE Joint Genome Institute"/>
            <person name="Walker C."/>
            <person name="Ryu S."/>
            <person name="Na H."/>
            <person name="Zane M."/>
            <person name="LaButti K."/>
            <person name="Lipzen A."/>
            <person name="Haridas S."/>
            <person name="Barry K."/>
            <person name="Grigoriev I.V."/>
            <person name="Quarterman J."/>
            <person name="Slininger P."/>
            <person name="Dien B."/>
            <person name="Trinh C.T."/>
        </authorList>
    </citation>
    <scope>NUCLEOTIDE SEQUENCE [LARGE SCALE GENOMIC DNA]</scope>
    <source>
        <strain evidence="14 16">YB392</strain>
    </source>
</reference>
<comment type="function">
    <text evidence="8">Putative tyrosine-protein phosphatase required for protection against superoxide stress.</text>
</comment>
<feature type="compositionally biased region" description="Basic and acidic residues" evidence="11">
    <location>
        <begin position="76"/>
        <end position="87"/>
    </location>
</feature>
<evidence type="ECO:0000256" key="11">
    <source>
        <dbReference type="SAM" id="MobiDB-lite"/>
    </source>
</evidence>
<comment type="subcellular location">
    <subcellularLocation>
        <location evidence="1">Cytoplasm</location>
    </subcellularLocation>
</comment>
<dbReference type="KEGG" id="yli:2912916"/>
<evidence type="ECO:0000313" key="13">
    <source>
        <dbReference type="EMBL" id="AOW05813.1"/>
    </source>
</evidence>
<dbReference type="Pfam" id="PF03162">
    <property type="entry name" value="Y_phosphatase2"/>
    <property type="match status" value="1"/>
</dbReference>
<evidence type="ECO:0000256" key="9">
    <source>
        <dbReference type="ARBA" id="ARBA00039934"/>
    </source>
</evidence>
<dbReference type="InterPro" id="IPR029021">
    <property type="entry name" value="Prot-tyrosine_phosphatase-like"/>
</dbReference>
<comment type="catalytic activity">
    <reaction evidence="10">
        <text>O-phospho-L-tyrosyl-[protein] + H2O = L-tyrosyl-[protein] + phosphate</text>
        <dbReference type="Rhea" id="RHEA:10684"/>
        <dbReference type="Rhea" id="RHEA-COMP:10136"/>
        <dbReference type="Rhea" id="RHEA-COMP:20101"/>
        <dbReference type="ChEBI" id="CHEBI:15377"/>
        <dbReference type="ChEBI" id="CHEBI:43474"/>
        <dbReference type="ChEBI" id="CHEBI:46858"/>
        <dbReference type="ChEBI" id="CHEBI:61978"/>
        <dbReference type="EC" id="3.1.3.48"/>
    </reaction>
</comment>
<dbReference type="SUPFAM" id="SSF52799">
    <property type="entry name" value="(Phosphotyrosine protein) phosphatases II"/>
    <property type="match status" value="1"/>
</dbReference>
<dbReference type="EC" id="3.1.3.48" evidence="3"/>
<dbReference type="InterPro" id="IPR004861">
    <property type="entry name" value="Siw14-like"/>
</dbReference>
<dbReference type="InterPro" id="IPR020422">
    <property type="entry name" value="TYR_PHOSPHATASE_DUAL_dom"/>
</dbReference>
<dbReference type="FunFam" id="3.90.190.10:FF:000035">
    <property type="entry name" value="Tyrosine phosphatase, putative"/>
    <property type="match status" value="1"/>
</dbReference>
<keyword evidence="7" id="KW-0346">Stress response</keyword>
<dbReference type="PROSITE" id="PS50054">
    <property type="entry name" value="TYR_PHOSPHATASE_DUAL"/>
    <property type="match status" value="1"/>
</dbReference>
<protein>
    <recommendedName>
        <fullName evidence="9">Putative tyrosine-protein phosphatase OCA1</fullName>
        <ecNumber evidence="3">3.1.3.48</ecNumber>
    </recommendedName>
</protein>
<evidence type="ECO:0000259" key="12">
    <source>
        <dbReference type="PROSITE" id="PS50054"/>
    </source>
</evidence>
<evidence type="ECO:0000256" key="3">
    <source>
        <dbReference type="ARBA" id="ARBA00013064"/>
    </source>
</evidence>